<dbReference type="EMBL" id="NCKV01008130">
    <property type="protein sequence ID" value="RWS22696.1"/>
    <property type="molecule type" value="Genomic_DNA"/>
</dbReference>
<name>A0A443S563_9ACAR</name>
<dbReference type="AlphaFoldDB" id="A0A443S563"/>
<dbReference type="PANTHER" id="PTHR21588:SF18">
    <property type="entry name" value="MICOS COMPLEX SUBUNIT MIC19"/>
    <property type="match status" value="1"/>
</dbReference>
<dbReference type="VEuPathDB" id="VectorBase:LDEU009344"/>
<gene>
    <name evidence="1" type="ORF">B4U80_00969</name>
</gene>
<keyword evidence="2" id="KW-1185">Reference proteome</keyword>
<dbReference type="GO" id="GO:0007007">
    <property type="term" value="P:inner mitochondrial membrane organization"/>
    <property type="evidence" value="ECO:0007669"/>
    <property type="project" value="TreeGrafter"/>
</dbReference>
<reference evidence="1 2" key="1">
    <citation type="journal article" date="2018" name="Gigascience">
        <title>Genomes of trombidid mites reveal novel predicted allergens and laterally-transferred genes associated with secondary metabolism.</title>
        <authorList>
            <person name="Dong X."/>
            <person name="Chaisiri K."/>
            <person name="Xia D."/>
            <person name="Armstrong S.D."/>
            <person name="Fang Y."/>
            <person name="Donnelly M.J."/>
            <person name="Kadowaki T."/>
            <person name="McGarry J.W."/>
            <person name="Darby A.C."/>
            <person name="Makepeace B.L."/>
        </authorList>
    </citation>
    <scope>NUCLEOTIDE SEQUENCE [LARGE SCALE GENOMIC DNA]</scope>
    <source>
        <strain evidence="1">UoL-UT</strain>
    </source>
</reference>
<dbReference type="Proteomes" id="UP000288716">
    <property type="component" value="Unassembled WGS sequence"/>
</dbReference>
<sequence>MGSSGSTRRVTVVNDEPNGMITVSFKAVPNVEVSGSVLKRLEGKENVPLSAGNENKVEAREVQTPVGDHEYHVNKNYWMGRIDSLALKQQVQQEVQKAEVGWKRQLNDLEQQNRLLWNAANNKVSADIKKVQNTYINQSKHEPVCLEAESKLEACLNKNKSKPLNCSDEVKQFVSSVNLARQEVFQRKREEKLFITLPRISENGCNNNNDEEDENEHYLTPPDSPYLPVDNNIPDLVEFSHDVRTDKFRNRTESLIDELLNEIYLTLRKKADRCLSNSSDTSSLSTTDLLHKSKPFRKTILTSKAVEELKELLQNFENDVIRMNAVLLQCLKRRDKLITQRSQYFDLITAYLQAISPKRSKLH</sequence>
<organism evidence="1 2">
    <name type="scientific">Leptotrombidium deliense</name>
    <dbReference type="NCBI Taxonomy" id="299467"/>
    <lineage>
        <taxon>Eukaryota</taxon>
        <taxon>Metazoa</taxon>
        <taxon>Ecdysozoa</taxon>
        <taxon>Arthropoda</taxon>
        <taxon>Chelicerata</taxon>
        <taxon>Arachnida</taxon>
        <taxon>Acari</taxon>
        <taxon>Acariformes</taxon>
        <taxon>Trombidiformes</taxon>
        <taxon>Prostigmata</taxon>
        <taxon>Anystina</taxon>
        <taxon>Parasitengona</taxon>
        <taxon>Trombiculoidea</taxon>
        <taxon>Trombiculidae</taxon>
        <taxon>Leptotrombidium</taxon>
    </lineage>
</organism>
<protein>
    <submittedName>
        <fullName evidence="1">Coiled-coil-helix-coiled-coil-helix domain-containing protein 6-like protein</fullName>
    </submittedName>
</protein>
<proteinExistence type="predicted"/>
<dbReference type="PANTHER" id="PTHR21588">
    <property type="entry name" value="COILED-COIL-HELIX-COILED-COIL-HELIX DOMAIN CONTAINING 6"/>
    <property type="match status" value="1"/>
</dbReference>
<dbReference type="OrthoDB" id="70030at2759"/>
<evidence type="ECO:0000313" key="1">
    <source>
        <dbReference type="EMBL" id="RWS22696.1"/>
    </source>
</evidence>
<comment type="caution">
    <text evidence="1">The sequence shown here is derived from an EMBL/GenBank/DDBJ whole genome shotgun (WGS) entry which is preliminary data.</text>
</comment>
<evidence type="ECO:0000313" key="2">
    <source>
        <dbReference type="Proteomes" id="UP000288716"/>
    </source>
</evidence>
<dbReference type="GO" id="GO:0061617">
    <property type="term" value="C:MICOS complex"/>
    <property type="evidence" value="ECO:0007669"/>
    <property type="project" value="TreeGrafter"/>
</dbReference>
<dbReference type="InterPro" id="IPR052632">
    <property type="entry name" value="MICOS_subunit_Mic19"/>
</dbReference>
<dbReference type="STRING" id="299467.A0A443S563"/>
<accession>A0A443S563</accession>